<evidence type="ECO:0000313" key="5">
    <source>
        <dbReference type="EMBL" id="KAK3673155.1"/>
    </source>
</evidence>
<feature type="region of interest" description="Disordered" evidence="3">
    <location>
        <begin position="284"/>
        <end position="307"/>
    </location>
</feature>
<dbReference type="PANTHER" id="PTHR12585">
    <property type="entry name" value="SCC1 / RAD21 FAMILY MEMBER"/>
    <property type="match status" value="1"/>
</dbReference>
<feature type="region of interest" description="Disordered" evidence="3">
    <location>
        <begin position="404"/>
        <end position="526"/>
    </location>
</feature>
<feature type="compositionally biased region" description="Low complexity" evidence="3">
    <location>
        <begin position="492"/>
        <end position="506"/>
    </location>
</feature>
<feature type="compositionally biased region" description="Basic and acidic residues" evidence="3">
    <location>
        <begin position="284"/>
        <end position="293"/>
    </location>
</feature>
<dbReference type="GO" id="GO:0003682">
    <property type="term" value="F:chromatin binding"/>
    <property type="evidence" value="ECO:0007669"/>
    <property type="project" value="TreeGrafter"/>
</dbReference>
<name>A0AAE0WK26_9PEZI</name>
<proteinExistence type="predicted"/>
<dbReference type="EMBL" id="JAUTXT010000027">
    <property type="protein sequence ID" value="KAK3673155.1"/>
    <property type="molecule type" value="Genomic_DNA"/>
</dbReference>
<dbReference type="InterPro" id="IPR006910">
    <property type="entry name" value="Rad21_Rec8_N"/>
</dbReference>
<accession>A0AAE0WK26</accession>
<evidence type="ECO:0000259" key="4">
    <source>
        <dbReference type="Pfam" id="PF04825"/>
    </source>
</evidence>
<dbReference type="GO" id="GO:0007064">
    <property type="term" value="P:mitotic sister chromatid cohesion"/>
    <property type="evidence" value="ECO:0007669"/>
    <property type="project" value="TreeGrafter"/>
</dbReference>
<dbReference type="AlphaFoldDB" id="A0AAE0WK26"/>
<dbReference type="Proteomes" id="UP001274830">
    <property type="component" value="Unassembled WGS sequence"/>
</dbReference>
<dbReference type="PANTHER" id="PTHR12585:SF70">
    <property type="entry name" value="RAD21_REC8 N TERMINAL DOMAIN PROTEIN (AFU_ORTHOLOGUE AFUA_6G02900)"/>
    <property type="match status" value="1"/>
</dbReference>
<dbReference type="RefSeq" id="XP_064692120.1">
    <property type="nucleotide sequence ID" value="XM_064840240.1"/>
</dbReference>
<comment type="caution">
    <text evidence="5">The sequence shown here is derived from an EMBL/GenBank/DDBJ whole genome shotgun (WGS) entry which is preliminary data.</text>
</comment>
<evidence type="ECO:0000256" key="2">
    <source>
        <dbReference type="ARBA" id="ARBA00023242"/>
    </source>
</evidence>
<keyword evidence="6" id="KW-1185">Reference proteome</keyword>
<dbReference type="GO" id="GO:0030892">
    <property type="term" value="C:mitotic cohesin complex"/>
    <property type="evidence" value="ECO:0007669"/>
    <property type="project" value="TreeGrafter"/>
</dbReference>
<feature type="region of interest" description="Disordered" evidence="3">
    <location>
        <begin position="226"/>
        <end position="258"/>
    </location>
</feature>
<comment type="subcellular location">
    <subcellularLocation>
        <location evidence="1">Nucleus</location>
    </subcellularLocation>
</comment>
<organism evidence="5 6">
    <name type="scientific">Recurvomyces mirabilis</name>
    <dbReference type="NCBI Taxonomy" id="574656"/>
    <lineage>
        <taxon>Eukaryota</taxon>
        <taxon>Fungi</taxon>
        <taxon>Dikarya</taxon>
        <taxon>Ascomycota</taxon>
        <taxon>Pezizomycotina</taxon>
        <taxon>Dothideomycetes</taxon>
        <taxon>Dothideomycetidae</taxon>
        <taxon>Mycosphaerellales</taxon>
        <taxon>Teratosphaeriaceae</taxon>
        <taxon>Recurvomyces</taxon>
    </lineage>
</organism>
<evidence type="ECO:0000256" key="1">
    <source>
        <dbReference type="ARBA" id="ARBA00004123"/>
    </source>
</evidence>
<keyword evidence="2" id="KW-0539">Nucleus</keyword>
<evidence type="ECO:0000256" key="3">
    <source>
        <dbReference type="SAM" id="MobiDB-lite"/>
    </source>
</evidence>
<gene>
    <name evidence="5" type="primary">rec8</name>
    <name evidence="5" type="ORF">LTR78_006995</name>
</gene>
<feature type="domain" description="Rad21/Rec8-like protein N-terminal" evidence="4">
    <location>
        <begin position="1"/>
        <end position="109"/>
    </location>
</feature>
<dbReference type="GO" id="GO:0005634">
    <property type="term" value="C:nucleus"/>
    <property type="evidence" value="ECO:0007669"/>
    <property type="project" value="UniProtKB-SubCell"/>
</dbReference>
<dbReference type="CDD" id="cd21789">
    <property type="entry name" value="Rad21_Rec8_M_SpRec8p-like"/>
    <property type="match status" value="1"/>
</dbReference>
<dbReference type="GeneID" id="89964786"/>
<dbReference type="InterPro" id="IPR039781">
    <property type="entry name" value="Rad21/Rec8-like"/>
</dbReference>
<reference evidence="5" key="1">
    <citation type="submission" date="2023-07" db="EMBL/GenBank/DDBJ databases">
        <title>Black Yeasts Isolated from many extreme environments.</title>
        <authorList>
            <person name="Coleine C."/>
            <person name="Stajich J.E."/>
            <person name="Selbmann L."/>
        </authorList>
    </citation>
    <scope>NUCLEOTIDE SEQUENCE</scope>
    <source>
        <strain evidence="5">CCFEE 5485</strain>
    </source>
</reference>
<sequence length="665" mass="71665">MFYSHEVLTSRKYGVATVWLVATLGSKSTHKRVSRKAILDVDVQRACGTIIEPDAPMALRLQSNLLYGVARVYSQQCGYVLADAETAKNNMRAMFKALQSSGLEPEGQHKGRADQLVLPDDPNFLLDLNLLPLVPDQLKFDLSTNLEDSQRSALSPYNSQLTSDSRQTLPGIEIPGRSSSLIGGPVGGNSGSFSIRGNSGAGRRAPMLLEDDLGFVIDADGTMHFSDAPVRQSAGSISAGSGRRGLDDGGQNQEMPYRPDDDGFMPVLDDDFQLGPNVQPFSHRTNEESREQEVSSETVTAVAPARHRRRPEAKVLMPDLTMELRNGDLASWNTDYVANMHDAMRQKHAARALVIAKENAKMWVLGAADFGAFNQSDMLMRGPLGMFSGAKLLEALTGFDVLGAGGKRGRNAQDEGDQGARKRSRDQEPSSDEQGRGIFLNDDGYVPMFGDDYTGVEQGREAPTPLDDRRISSLFPWNQSIGTRRPTGHFTSASLAGSGQAGALSRRGSKLLSASPLTGRGPPGAALEDLQQTLYSDQAGGEDVIMNGLDDFELYGPAAQVDTQTAAQSQWQRPILDGESINFLGFVQAAIVEADNAHDAASPGDEEDKVLKGSVNFETLLPPGSNTHIVAAQGLLYVLALGTKNLLQVEQDEAFGAIIMREIGV</sequence>
<dbReference type="Pfam" id="PF04825">
    <property type="entry name" value="Rad21_Rec8_N"/>
    <property type="match status" value="1"/>
</dbReference>
<protein>
    <submittedName>
        <fullName evidence="5">R8 protein</fullName>
    </submittedName>
</protein>
<evidence type="ECO:0000313" key="6">
    <source>
        <dbReference type="Proteomes" id="UP001274830"/>
    </source>
</evidence>